<dbReference type="EMBL" id="WSRR01000035">
    <property type="protein sequence ID" value="MVX61857.1"/>
    <property type="molecule type" value="Genomic_DNA"/>
</dbReference>
<dbReference type="SUPFAM" id="SSF52540">
    <property type="entry name" value="P-loop containing nucleoside triphosphate hydrolases"/>
    <property type="match status" value="1"/>
</dbReference>
<keyword evidence="3" id="KW-1185">Reference proteome</keyword>
<evidence type="ECO:0000313" key="2">
    <source>
        <dbReference type="EMBL" id="MVX61857.1"/>
    </source>
</evidence>
<dbReference type="Gene3D" id="3.40.50.300">
    <property type="entry name" value="P-loop containing nucleotide triphosphate hydrolases"/>
    <property type="match status" value="1"/>
</dbReference>
<evidence type="ECO:0000313" key="3">
    <source>
        <dbReference type="Proteomes" id="UP000463388"/>
    </source>
</evidence>
<dbReference type="PANTHER" id="PTHR35894">
    <property type="entry name" value="GENERAL SECRETION PATHWAY PROTEIN A-RELATED"/>
    <property type="match status" value="1"/>
</dbReference>
<dbReference type="Proteomes" id="UP000463388">
    <property type="component" value="Unassembled WGS sequence"/>
</dbReference>
<proteinExistence type="predicted"/>
<gene>
    <name evidence="2" type="ORF">GKZ27_10420</name>
</gene>
<dbReference type="PANTHER" id="PTHR35894:SF1">
    <property type="entry name" value="PHOSPHORIBULOKINASE _ URIDINE KINASE FAMILY"/>
    <property type="match status" value="1"/>
</dbReference>
<dbReference type="OrthoDB" id="2020141at2"/>
<dbReference type="InterPro" id="IPR052026">
    <property type="entry name" value="ExeA_AAA_ATPase_DNA-bind"/>
</dbReference>
<dbReference type="InterPro" id="IPR027417">
    <property type="entry name" value="P-loop_NTPase"/>
</dbReference>
<name>A0A6N8JRS3_9ACTN</name>
<protein>
    <submittedName>
        <fullName evidence="2">AAA family ATPase</fullName>
    </submittedName>
</protein>
<dbReference type="Pfam" id="PF13191">
    <property type="entry name" value="AAA_16"/>
    <property type="match status" value="1"/>
</dbReference>
<dbReference type="InterPro" id="IPR041664">
    <property type="entry name" value="AAA_16"/>
</dbReference>
<reference evidence="2 3" key="1">
    <citation type="submission" date="2019-12" db="EMBL/GenBank/DDBJ databases">
        <title>Microbes associate with the intestines of laboratory mice.</title>
        <authorList>
            <person name="Navarre W."/>
            <person name="Wong E."/>
        </authorList>
    </citation>
    <scope>NUCLEOTIDE SEQUENCE [LARGE SCALE GENOMIC DNA]</scope>
    <source>
        <strain evidence="2 3">NM66_B29</strain>
    </source>
</reference>
<organism evidence="2 3">
    <name type="scientific">Adlercreutzia mucosicola</name>
    <dbReference type="NCBI Taxonomy" id="580026"/>
    <lineage>
        <taxon>Bacteria</taxon>
        <taxon>Bacillati</taxon>
        <taxon>Actinomycetota</taxon>
        <taxon>Coriobacteriia</taxon>
        <taxon>Eggerthellales</taxon>
        <taxon>Eggerthellaceae</taxon>
        <taxon>Adlercreutzia</taxon>
    </lineage>
</organism>
<dbReference type="AlphaFoldDB" id="A0A6N8JRS3"/>
<dbReference type="RefSeq" id="WP_160347238.1">
    <property type="nucleotide sequence ID" value="NZ_WSRR01000035.1"/>
</dbReference>
<feature type="domain" description="Orc1-like AAA ATPase" evidence="1">
    <location>
        <begin position="17"/>
        <end position="173"/>
    </location>
</feature>
<comment type="caution">
    <text evidence="2">The sequence shown here is derived from an EMBL/GenBank/DDBJ whole genome shotgun (WGS) entry which is preliminary data.</text>
</comment>
<evidence type="ECO:0000259" key="1">
    <source>
        <dbReference type="Pfam" id="PF13191"/>
    </source>
</evidence>
<sequence>MNDMIFSPSFGNRPSSFVGRDEMLEQLVGGLTSAPGSRERAVVLLGQRGSGKTVLLWELADRMRQQNFVVATPTIVSESMLERIVEKIIDDADAASKGKTRISGGSVGVFGFSAGLQLQREAHEPGSPQHQLTQLCRTLTKQGRGVLILVDELQANTPEVKQLIITYQELVGEGLNVAIVLAGLPGAVSATLNDKVLTFLNRARKIALEPLALGDVDAFLARSFRKIGLSIDGDLRRTASAFTAGSPYLLQLVGHNTVQYAEPDGAVTAETLADALRTSQEDFENDVCRTTLAALSEKDVKFLEALAVEGAESSIAAIADRMGVTPDYAQKYRKRLIDAGIIQVAGRGRVAMAVPYLSDHLQRQRN</sequence>
<accession>A0A6N8JRS3</accession>